<dbReference type="PROSITE" id="PS50893">
    <property type="entry name" value="ABC_TRANSPORTER_2"/>
    <property type="match status" value="1"/>
</dbReference>
<feature type="domain" description="ABC transporter" evidence="9">
    <location>
        <begin position="2"/>
        <end position="240"/>
    </location>
</feature>
<keyword evidence="4" id="KW-1003">Cell membrane</keyword>
<dbReference type="SMART" id="SM00382">
    <property type="entry name" value="AAA"/>
    <property type="match status" value="1"/>
</dbReference>
<evidence type="ECO:0000256" key="2">
    <source>
        <dbReference type="ARBA" id="ARBA00005417"/>
    </source>
</evidence>
<dbReference type="GO" id="GO:0005886">
    <property type="term" value="C:plasma membrane"/>
    <property type="evidence" value="ECO:0007669"/>
    <property type="project" value="UniProtKB-SubCell"/>
</dbReference>
<dbReference type="Proteomes" id="UP000016183">
    <property type="component" value="Unassembled WGS sequence"/>
</dbReference>
<dbReference type="PANTHER" id="PTHR43166">
    <property type="entry name" value="AMINO ACID IMPORT ATP-BINDING PROTEIN"/>
    <property type="match status" value="1"/>
</dbReference>
<dbReference type="GO" id="GO:0016887">
    <property type="term" value="F:ATP hydrolysis activity"/>
    <property type="evidence" value="ECO:0007669"/>
    <property type="project" value="InterPro"/>
</dbReference>
<comment type="similarity">
    <text evidence="2">Belongs to the ABC transporter superfamily.</text>
</comment>
<dbReference type="SUPFAM" id="SSF52540">
    <property type="entry name" value="P-loop containing nucleoside triphosphate hydrolases"/>
    <property type="match status" value="1"/>
</dbReference>
<sequence length="245" mass="26969">MLKVENIYKSFGSLKVLNGISFSADKGEVIAIIGPSGMGKSTLLRCINLLEEPDSGSIEIDGVKFTAGEKKHQTIRDLRAKTAMVFQNYNLFKNKTVIQNIMLPMVSAKKNTKKEAELRALDLLNQIGLSDKKNVYPSKLSGGQQQRVGIARALAVNPSVLLFDEPTSSLDPELVNEVLEIILTLAKNHQSTMLIVTHEMQFAKEVADRIIFIDDGTIIKDSSPQSMFSLGENSRISSFIKKLGS</sequence>
<dbReference type="InterPro" id="IPR030679">
    <property type="entry name" value="ABC_ATPase_HisP-typ"/>
</dbReference>
<dbReference type="GO" id="GO:0005524">
    <property type="term" value="F:ATP binding"/>
    <property type="evidence" value="ECO:0007669"/>
    <property type="project" value="UniProtKB-KW"/>
</dbReference>
<gene>
    <name evidence="10" type="ORF">HMPREF9733_01269</name>
</gene>
<accession>M2BJK2</accession>
<name>M2BJK2_TREDN</name>
<keyword evidence="7" id="KW-0029">Amino-acid transport</keyword>
<reference evidence="10 11" key="1">
    <citation type="submission" date="2012-01" db="EMBL/GenBank/DDBJ databases">
        <title>The Genome Sequence of Treponema denticola SP33.</title>
        <authorList>
            <consortium name="The Broad Institute Genome Sequencing Platform"/>
            <person name="Earl A."/>
            <person name="Ward D."/>
            <person name="Feldgarden M."/>
            <person name="Gevers D."/>
            <person name="Blanton J.M."/>
            <person name="Fenno C.J."/>
            <person name="Baranova O.V."/>
            <person name="Mathney J."/>
            <person name="Dewhirst F.E."/>
            <person name="Izard J."/>
            <person name="Young S.K."/>
            <person name="Zeng Q."/>
            <person name="Gargeya S."/>
            <person name="Fitzgerald M."/>
            <person name="Haas B."/>
            <person name="Abouelleil A."/>
            <person name="Alvarado L."/>
            <person name="Arachchi H.M."/>
            <person name="Berlin A."/>
            <person name="Chapman S.B."/>
            <person name="Gearin G."/>
            <person name="Goldberg J."/>
            <person name="Griggs A."/>
            <person name="Gujja S."/>
            <person name="Hansen M."/>
            <person name="Heiman D."/>
            <person name="Howarth C."/>
            <person name="Larimer J."/>
            <person name="Lui A."/>
            <person name="MacDonald P.J.P."/>
            <person name="McCowen C."/>
            <person name="Montmayeur A."/>
            <person name="Murphy C."/>
            <person name="Neiman D."/>
            <person name="Pearson M."/>
            <person name="Priest M."/>
            <person name="Roberts A."/>
            <person name="Saif S."/>
            <person name="Shea T."/>
            <person name="Sisk P."/>
            <person name="Stolte C."/>
            <person name="Sykes S."/>
            <person name="Wortman J."/>
            <person name="Nusbaum C."/>
            <person name="Birren B."/>
        </authorList>
    </citation>
    <scope>NUCLEOTIDE SEQUENCE [LARGE SCALE GENOMIC DNA]</scope>
    <source>
        <strain evidence="10 11">SP33</strain>
    </source>
</reference>
<protein>
    <recommendedName>
        <fullName evidence="9">ABC transporter domain-containing protein</fullName>
    </recommendedName>
</protein>
<evidence type="ECO:0000256" key="7">
    <source>
        <dbReference type="ARBA" id="ARBA00022970"/>
    </source>
</evidence>
<organism evidence="10 11">
    <name type="scientific">Treponema denticola SP33</name>
    <dbReference type="NCBI Taxonomy" id="999437"/>
    <lineage>
        <taxon>Bacteria</taxon>
        <taxon>Pseudomonadati</taxon>
        <taxon>Spirochaetota</taxon>
        <taxon>Spirochaetia</taxon>
        <taxon>Spirochaetales</taxon>
        <taxon>Treponemataceae</taxon>
        <taxon>Treponema</taxon>
    </lineage>
</organism>
<dbReference type="Gene3D" id="3.40.50.300">
    <property type="entry name" value="P-loop containing nucleotide triphosphate hydrolases"/>
    <property type="match status" value="1"/>
</dbReference>
<evidence type="ECO:0000256" key="5">
    <source>
        <dbReference type="ARBA" id="ARBA00022741"/>
    </source>
</evidence>
<dbReference type="PATRIC" id="fig|999437.3.peg.1298"/>
<dbReference type="Pfam" id="PF00005">
    <property type="entry name" value="ABC_tran"/>
    <property type="match status" value="1"/>
</dbReference>
<comment type="subcellular location">
    <subcellularLocation>
        <location evidence="1">Cell membrane</location>
        <topology evidence="1">Peripheral membrane protein</topology>
    </subcellularLocation>
</comment>
<dbReference type="PIRSF" id="PIRSF039085">
    <property type="entry name" value="ABC_ATPase_HisP"/>
    <property type="match status" value="1"/>
</dbReference>
<evidence type="ECO:0000256" key="8">
    <source>
        <dbReference type="ARBA" id="ARBA00023136"/>
    </source>
</evidence>
<evidence type="ECO:0000313" key="10">
    <source>
        <dbReference type="EMBL" id="EMB25207.1"/>
    </source>
</evidence>
<dbReference type="PROSITE" id="PS00211">
    <property type="entry name" value="ABC_TRANSPORTER_1"/>
    <property type="match status" value="1"/>
</dbReference>
<dbReference type="GO" id="GO:0015424">
    <property type="term" value="F:ABC-type amino acid transporter activity"/>
    <property type="evidence" value="ECO:0007669"/>
    <property type="project" value="InterPro"/>
</dbReference>
<keyword evidence="6" id="KW-0067">ATP-binding</keyword>
<evidence type="ECO:0000256" key="4">
    <source>
        <dbReference type="ARBA" id="ARBA00022475"/>
    </source>
</evidence>
<dbReference type="AlphaFoldDB" id="M2BJK2"/>
<dbReference type="PANTHER" id="PTHR43166:SF9">
    <property type="entry name" value="GLUTAMATE_ASPARTATE IMPORT ATP-BINDING PROTEIN GLTL"/>
    <property type="match status" value="1"/>
</dbReference>
<dbReference type="HOGENOM" id="CLU_000604_1_22_12"/>
<keyword evidence="3" id="KW-0813">Transport</keyword>
<dbReference type="RefSeq" id="WP_010695098.1">
    <property type="nucleotide sequence ID" value="NZ_KB442453.1"/>
</dbReference>
<dbReference type="InterPro" id="IPR017871">
    <property type="entry name" value="ABC_transporter-like_CS"/>
</dbReference>
<evidence type="ECO:0000256" key="3">
    <source>
        <dbReference type="ARBA" id="ARBA00022448"/>
    </source>
</evidence>
<evidence type="ECO:0000259" key="9">
    <source>
        <dbReference type="PROSITE" id="PS50893"/>
    </source>
</evidence>
<comment type="caution">
    <text evidence="10">The sequence shown here is derived from an EMBL/GenBank/DDBJ whole genome shotgun (WGS) entry which is preliminary data.</text>
</comment>
<proteinExistence type="inferred from homology"/>
<dbReference type="CDD" id="cd03262">
    <property type="entry name" value="ABC_HisP_GlnQ"/>
    <property type="match status" value="1"/>
</dbReference>
<keyword evidence="5" id="KW-0547">Nucleotide-binding</keyword>
<dbReference type="EMBL" id="AGDZ01000019">
    <property type="protein sequence ID" value="EMB25207.1"/>
    <property type="molecule type" value="Genomic_DNA"/>
</dbReference>
<evidence type="ECO:0000256" key="6">
    <source>
        <dbReference type="ARBA" id="ARBA00022840"/>
    </source>
</evidence>
<evidence type="ECO:0000313" key="11">
    <source>
        <dbReference type="Proteomes" id="UP000016183"/>
    </source>
</evidence>
<dbReference type="InterPro" id="IPR027417">
    <property type="entry name" value="P-loop_NTPase"/>
</dbReference>
<evidence type="ECO:0000256" key="1">
    <source>
        <dbReference type="ARBA" id="ARBA00004202"/>
    </source>
</evidence>
<dbReference type="InterPro" id="IPR003439">
    <property type="entry name" value="ABC_transporter-like_ATP-bd"/>
</dbReference>
<dbReference type="InterPro" id="IPR003593">
    <property type="entry name" value="AAA+_ATPase"/>
</dbReference>
<keyword evidence="8" id="KW-0472">Membrane</keyword>
<dbReference type="OrthoDB" id="9805538at2"/>
<dbReference type="InterPro" id="IPR050086">
    <property type="entry name" value="MetN_ABC_transporter-like"/>
</dbReference>